<accession>A0A7W9EVG2</accession>
<keyword evidence="2" id="KW-1185">Reference proteome</keyword>
<proteinExistence type="predicted"/>
<gene>
    <name evidence="1" type="ORF">FHS94_001304</name>
</gene>
<evidence type="ECO:0000313" key="2">
    <source>
        <dbReference type="Proteomes" id="UP000546200"/>
    </source>
</evidence>
<protein>
    <submittedName>
        <fullName evidence="1">Uncharacterized protein</fullName>
    </submittedName>
</protein>
<name>A0A7W9EVG2_9SPHN</name>
<organism evidence="1 2">
    <name type="scientific">Sphingomonas aerophila</name>
    <dbReference type="NCBI Taxonomy" id="1344948"/>
    <lineage>
        <taxon>Bacteria</taxon>
        <taxon>Pseudomonadati</taxon>
        <taxon>Pseudomonadota</taxon>
        <taxon>Alphaproteobacteria</taxon>
        <taxon>Sphingomonadales</taxon>
        <taxon>Sphingomonadaceae</taxon>
        <taxon>Sphingomonas</taxon>
    </lineage>
</organism>
<dbReference type="EMBL" id="JACIJK010000003">
    <property type="protein sequence ID" value="MBB5714473.1"/>
    <property type="molecule type" value="Genomic_DNA"/>
</dbReference>
<comment type="caution">
    <text evidence="1">The sequence shown here is derived from an EMBL/GenBank/DDBJ whole genome shotgun (WGS) entry which is preliminary data.</text>
</comment>
<dbReference type="AlphaFoldDB" id="A0A7W9EVG2"/>
<dbReference type="RefSeq" id="WP_184055796.1">
    <property type="nucleotide sequence ID" value="NZ_JACIJK010000003.1"/>
</dbReference>
<evidence type="ECO:0000313" key="1">
    <source>
        <dbReference type="EMBL" id="MBB5714473.1"/>
    </source>
</evidence>
<sequence length="91" mass="9645">MDIIKLPFGEQAPNEGDCISITEREDGRFDLNATALLACGDTDEAESVSMIGGDPYPTYEEAEAAGLAWADGHCVEKLFVSRLPIGVVSGP</sequence>
<dbReference type="Proteomes" id="UP000546200">
    <property type="component" value="Unassembled WGS sequence"/>
</dbReference>
<reference evidence="1 2" key="1">
    <citation type="submission" date="2020-08" db="EMBL/GenBank/DDBJ databases">
        <title>Genomic Encyclopedia of Type Strains, Phase IV (KMG-IV): sequencing the most valuable type-strain genomes for metagenomic binning, comparative biology and taxonomic classification.</title>
        <authorList>
            <person name="Goeker M."/>
        </authorList>
    </citation>
    <scope>NUCLEOTIDE SEQUENCE [LARGE SCALE GENOMIC DNA]</scope>
    <source>
        <strain evidence="1 2">DSM 100044</strain>
    </source>
</reference>